<feature type="compositionally biased region" description="Basic and acidic residues" evidence="1">
    <location>
        <begin position="135"/>
        <end position="144"/>
    </location>
</feature>
<dbReference type="AlphaFoldDB" id="A0A6M3LS12"/>
<feature type="region of interest" description="Disordered" evidence="1">
    <location>
        <begin position="125"/>
        <end position="144"/>
    </location>
</feature>
<dbReference type="EMBL" id="MT143504">
    <property type="protein sequence ID" value="QJA97553.1"/>
    <property type="molecule type" value="Genomic_DNA"/>
</dbReference>
<proteinExistence type="predicted"/>
<reference evidence="2" key="1">
    <citation type="submission" date="2020-03" db="EMBL/GenBank/DDBJ databases">
        <title>The deep terrestrial virosphere.</title>
        <authorList>
            <person name="Holmfeldt K."/>
            <person name="Nilsson E."/>
            <person name="Simone D."/>
            <person name="Lopez-Fernandez M."/>
            <person name="Wu X."/>
            <person name="de Brujin I."/>
            <person name="Lundin D."/>
            <person name="Andersson A."/>
            <person name="Bertilsson S."/>
            <person name="Dopson M."/>
        </authorList>
    </citation>
    <scope>NUCLEOTIDE SEQUENCE</scope>
    <source>
        <strain evidence="2">MM415B06147</strain>
    </source>
</reference>
<evidence type="ECO:0000313" key="2">
    <source>
        <dbReference type="EMBL" id="QJA97553.1"/>
    </source>
</evidence>
<organism evidence="2">
    <name type="scientific">viral metagenome</name>
    <dbReference type="NCBI Taxonomy" id="1070528"/>
    <lineage>
        <taxon>unclassified sequences</taxon>
        <taxon>metagenomes</taxon>
        <taxon>organismal metagenomes</taxon>
    </lineage>
</organism>
<gene>
    <name evidence="2" type="ORF">MM415B06147_0006</name>
</gene>
<accession>A0A6M3LS12</accession>
<name>A0A6M3LS12_9ZZZZ</name>
<protein>
    <submittedName>
        <fullName evidence="2">Uncharacterized protein</fullName>
    </submittedName>
</protein>
<evidence type="ECO:0000256" key="1">
    <source>
        <dbReference type="SAM" id="MobiDB-lite"/>
    </source>
</evidence>
<sequence length="144" mass="16915">MNKHEYQERMRKIKWMARHKKEKFGKKEMGIAQEMALAMMPKHSPKTNEPTGIAGILKGMIKNRHRNIARILQNRRKKNKSNSGGDKMNEQLNPVFKDICNSFIKPVKCICTKTEDERHIHLVMNPNCPKHYPKNRKDSPNDPR</sequence>